<dbReference type="PANTHER" id="PTHR30531">
    <property type="entry name" value="FLAGELLAR BIOSYNTHETIC PROTEIN FLHB"/>
    <property type="match status" value="1"/>
</dbReference>
<accession>A0A5C0B0M3</accession>
<organism evidence="3 4">
    <name type="scientific">Pigmentiphaga aceris</name>
    <dbReference type="NCBI Taxonomy" id="1940612"/>
    <lineage>
        <taxon>Bacteria</taxon>
        <taxon>Pseudomonadati</taxon>
        <taxon>Pseudomonadota</taxon>
        <taxon>Betaproteobacteria</taxon>
        <taxon>Burkholderiales</taxon>
        <taxon>Alcaligenaceae</taxon>
        <taxon>Pigmentiphaga</taxon>
    </lineage>
</organism>
<name>A0A5C0B0M3_9BURK</name>
<feature type="region of interest" description="Disordered" evidence="2">
    <location>
        <begin position="1"/>
        <end position="27"/>
    </location>
</feature>
<evidence type="ECO:0000313" key="3">
    <source>
        <dbReference type="EMBL" id="QEI07253.1"/>
    </source>
</evidence>
<dbReference type="RefSeq" id="WP_148816300.1">
    <property type="nucleotide sequence ID" value="NZ_CP043046.1"/>
</dbReference>
<evidence type="ECO:0000256" key="2">
    <source>
        <dbReference type="SAM" id="MobiDB-lite"/>
    </source>
</evidence>
<dbReference type="KEGG" id="pacr:FXN63_16430"/>
<dbReference type="AlphaFoldDB" id="A0A5C0B0M3"/>
<evidence type="ECO:0000313" key="4">
    <source>
        <dbReference type="Proteomes" id="UP000325161"/>
    </source>
</evidence>
<dbReference type="GO" id="GO:0005886">
    <property type="term" value="C:plasma membrane"/>
    <property type="evidence" value="ECO:0007669"/>
    <property type="project" value="TreeGrafter"/>
</dbReference>
<feature type="compositionally biased region" description="Low complexity" evidence="2">
    <location>
        <begin position="129"/>
        <end position="145"/>
    </location>
</feature>
<dbReference type="OrthoDB" id="5244399at2"/>
<dbReference type="Proteomes" id="UP000325161">
    <property type="component" value="Chromosome"/>
</dbReference>
<dbReference type="InterPro" id="IPR006135">
    <property type="entry name" value="T3SS_substrate_exporter"/>
</dbReference>
<keyword evidence="4" id="KW-1185">Reference proteome</keyword>
<dbReference type="InterPro" id="IPR029025">
    <property type="entry name" value="T3SS_substrate_exporter_C"/>
</dbReference>
<protein>
    <submittedName>
        <fullName evidence="3">Flagellar protein</fullName>
    </submittedName>
</protein>
<dbReference type="EMBL" id="CP043046">
    <property type="protein sequence ID" value="QEI07253.1"/>
    <property type="molecule type" value="Genomic_DNA"/>
</dbReference>
<proteinExistence type="inferred from homology"/>
<keyword evidence="3" id="KW-0969">Cilium</keyword>
<dbReference type="GO" id="GO:0009306">
    <property type="term" value="P:protein secretion"/>
    <property type="evidence" value="ECO:0007669"/>
    <property type="project" value="InterPro"/>
</dbReference>
<dbReference type="Pfam" id="PF01312">
    <property type="entry name" value="Bac_export_2"/>
    <property type="match status" value="1"/>
</dbReference>
<keyword evidence="3" id="KW-0282">Flagellum</keyword>
<dbReference type="Gene3D" id="3.40.1690.10">
    <property type="entry name" value="secretion proteins EscU"/>
    <property type="match status" value="1"/>
</dbReference>
<reference evidence="3 4" key="1">
    <citation type="submission" date="2019-08" db="EMBL/GenBank/DDBJ databases">
        <title>Amphibian skin-associated Pigmentiphaga: genome sequence and occurrence across geography and hosts.</title>
        <authorList>
            <person name="Bletz M.C."/>
            <person name="Bunk B."/>
            <person name="Sproeer C."/>
            <person name="Biwer P."/>
            <person name="Reiter S."/>
            <person name="Rabemananjara F.C.E."/>
            <person name="Schulz S."/>
            <person name="Overmann J."/>
            <person name="Vences M."/>
        </authorList>
    </citation>
    <scope>NUCLEOTIDE SEQUENCE [LARGE SCALE GENOMIC DNA]</scope>
    <source>
        <strain evidence="3 4">Mada1488</strain>
    </source>
</reference>
<dbReference type="PANTHER" id="PTHR30531:SF12">
    <property type="entry name" value="FLAGELLAR BIOSYNTHETIC PROTEIN FLHB"/>
    <property type="match status" value="1"/>
</dbReference>
<sequence>MNLRNRHTGGPQSPGQAGAIGKDANLPAGDSRTRAVALRYEHARGAPSVVAKGTGIVADEILRRAEEAGVFVHKSRELVGMLMQVDLDARVPPALYTAVAEILAWVYRQDERVAQRLGPLQGVPGGSVPPGAAPNLPALPSLSKPTSKPVSKLAPTAKPKSPNQLKR</sequence>
<keyword evidence="3" id="KW-0966">Cell projection</keyword>
<dbReference type="SUPFAM" id="SSF160544">
    <property type="entry name" value="EscU C-terminal domain-like"/>
    <property type="match status" value="1"/>
</dbReference>
<gene>
    <name evidence="3" type="ORF">FXN63_16430</name>
</gene>
<comment type="similarity">
    <text evidence="1">Belongs to the type III secretion exporter family.</text>
</comment>
<feature type="region of interest" description="Disordered" evidence="2">
    <location>
        <begin position="118"/>
        <end position="167"/>
    </location>
</feature>
<evidence type="ECO:0000256" key="1">
    <source>
        <dbReference type="ARBA" id="ARBA00010690"/>
    </source>
</evidence>